<dbReference type="OrthoDB" id="1655903at2759"/>
<dbReference type="PANTHER" id="PTHR33193:SF71">
    <property type="entry name" value="OS02G0223700 PROTEIN"/>
    <property type="match status" value="1"/>
</dbReference>
<comment type="caution">
    <text evidence="1">The sequence shown here is derived from an EMBL/GenBank/DDBJ whole genome shotgun (WGS) entry which is preliminary data.</text>
</comment>
<dbReference type="Pfam" id="PF12023">
    <property type="entry name" value="DUF3511"/>
    <property type="match status" value="1"/>
</dbReference>
<organism evidence="1 2">
    <name type="scientific">Phtheirospermum japonicum</name>
    <dbReference type="NCBI Taxonomy" id="374723"/>
    <lineage>
        <taxon>Eukaryota</taxon>
        <taxon>Viridiplantae</taxon>
        <taxon>Streptophyta</taxon>
        <taxon>Embryophyta</taxon>
        <taxon>Tracheophyta</taxon>
        <taxon>Spermatophyta</taxon>
        <taxon>Magnoliopsida</taxon>
        <taxon>eudicotyledons</taxon>
        <taxon>Gunneridae</taxon>
        <taxon>Pentapetalae</taxon>
        <taxon>asterids</taxon>
        <taxon>lamiids</taxon>
        <taxon>Lamiales</taxon>
        <taxon>Orobanchaceae</taxon>
        <taxon>Orobanchaceae incertae sedis</taxon>
        <taxon>Phtheirospermum</taxon>
    </lineage>
</organism>
<evidence type="ECO:0000313" key="2">
    <source>
        <dbReference type="Proteomes" id="UP000653305"/>
    </source>
</evidence>
<dbReference type="AlphaFoldDB" id="A0A830BKQ2"/>
<gene>
    <name evidence="1" type="ORF">PHJA_000591400</name>
</gene>
<accession>A0A830BKQ2</accession>
<protein>
    <submittedName>
        <fullName evidence="1">Uncharacterized protein</fullName>
    </submittedName>
</protein>
<sequence>MDMVVATAAEGGGEGWKFKKGKSTNGVDSKSWSFNDPELLRKKRLASYKAYTVEGKMKDSIKKSYKWLRQRYTLLVYGNM</sequence>
<evidence type="ECO:0000313" key="1">
    <source>
        <dbReference type="EMBL" id="GFP84475.1"/>
    </source>
</evidence>
<reference evidence="1" key="1">
    <citation type="submission" date="2020-07" db="EMBL/GenBank/DDBJ databases">
        <title>Ethylene signaling mediates host invasion by parasitic plants.</title>
        <authorList>
            <person name="Yoshida S."/>
        </authorList>
    </citation>
    <scope>NUCLEOTIDE SEQUENCE</scope>
    <source>
        <strain evidence="1">Okayama</strain>
    </source>
</reference>
<dbReference type="PANTHER" id="PTHR33193">
    <property type="entry name" value="DOMAIN PROTEIN, PUTATIVE (DUF3511)-RELATED"/>
    <property type="match status" value="1"/>
</dbReference>
<keyword evidence="2" id="KW-1185">Reference proteome</keyword>
<dbReference type="InterPro" id="IPR021899">
    <property type="entry name" value="DUF3511"/>
</dbReference>
<name>A0A830BKQ2_9LAMI</name>
<proteinExistence type="predicted"/>
<dbReference type="EMBL" id="BMAC01000086">
    <property type="protein sequence ID" value="GFP84475.1"/>
    <property type="molecule type" value="Genomic_DNA"/>
</dbReference>
<dbReference type="Proteomes" id="UP000653305">
    <property type="component" value="Unassembled WGS sequence"/>
</dbReference>